<dbReference type="Pfam" id="PF20918">
    <property type="entry name" value="SPOCS_spoVID-N"/>
    <property type="match status" value="1"/>
</dbReference>
<feature type="compositionally biased region" description="Acidic residues" evidence="2">
    <location>
        <begin position="307"/>
        <end position="316"/>
    </location>
</feature>
<dbReference type="PROSITE" id="PS51782">
    <property type="entry name" value="LYSM"/>
    <property type="match status" value="1"/>
</dbReference>
<dbReference type="InterPro" id="IPR048862">
    <property type="entry name" value="SPOCS_spoVID_N"/>
</dbReference>
<evidence type="ECO:0000313" key="4">
    <source>
        <dbReference type="Proteomes" id="UP000036045"/>
    </source>
</evidence>
<dbReference type="InterPro" id="IPR018392">
    <property type="entry name" value="LysM"/>
</dbReference>
<organism evidence="3 4">
    <name type="scientific">Niallia circulans</name>
    <name type="common">Bacillus circulans</name>
    <dbReference type="NCBI Taxonomy" id="1397"/>
    <lineage>
        <taxon>Bacteria</taxon>
        <taxon>Bacillati</taxon>
        <taxon>Bacillota</taxon>
        <taxon>Bacilli</taxon>
        <taxon>Bacillales</taxon>
        <taxon>Bacillaceae</taxon>
        <taxon>Niallia</taxon>
    </lineage>
</organism>
<dbReference type="PATRIC" id="fig|1397.4.peg.2211"/>
<dbReference type="EMBL" id="LDPH01000020">
    <property type="protein sequence ID" value="KLV24495.1"/>
    <property type="molecule type" value="Genomic_DNA"/>
</dbReference>
<dbReference type="OrthoDB" id="2966368at2"/>
<keyword evidence="1" id="KW-0175">Coiled coil</keyword>
<reference evidence="3 4" key="1">
    <citation type="submission" date="2015-05" db="EMBL/GenBank/DDBJ databases">
        <title>Whole genome sequence and identification of bacterial endophytes from Costus igneus.</title>
        <authorList>
            <person name="Lee Y.P."/>
            <person name="Gan H.M."/>
            <person name="Eng W."/>
            <person name="Wheatley M.S."/>
            <person name="Caraballo A."/>
            <person name="Polter S."/>
            <person name="Savka M.A."/>
            <person name="Hudson A.O."/>
        </authorList>
    </citation>
    <scope>NUCLEOTIDE SEQUENCE [LARGE SCALE GENOMIC DNA]</scope>
    <source>
        <strain evidence="3 4">RIT379</strain>
    </source>
</reference>
<protein>
    <submittedName>
        <fullName evidence="3">Uncharacterized protein</fullName>
    </submittedName>
</protein>
<proteinExistence type="predicted"/>
<comment type="caution">
    <text evidence="3">The sequence shown here is derived from an EMBL/GenBank/DDBJ whole genome shotgun (WGS) entry which is preliminary data.</text>
</comment>
<evidence type="ECO:0000313" key="3">
    <source>
        <dbReference type="EMBL" id="KLV24495.1"/>
    </source>
</evidence>
<feature type="compositionally biased region" description="Basic and acidic residues" evidence="2">
    <location>
        <begin position="289"/>
        <end position="306"/>
    </location>
</feature>
<sequence length="407" mass="47315">MSQENSSILRFSLEESVWFQKGQEVADLLSISLDPNITIQENDQYIIIQGSLELSGEYKRYNEGEQEEEEVFKAPKLVHSVMEREEGVCEFLHHFPVDITIPLERVTSLDDVEIEIDTFDYVFPERSCLNLTADLTISGLAAEEVEEDIAEEIEEELEVARHTEKEAEIVEEKAEEVELVRDHSKEEEEDVLTDSIEEPVEIAVSPFQIVSPLLEELREEKETEDDLYSSFELEVRKTPEEEDEWSTNEHTKIPYFSEAVRKEDETTPAEPEMKVSILRSEEKVFSAEEVFQKPDHESSTEVKQEEVVLEEEELEESSSSPNEEPKKKKGFFNKTKSLTFTEFFARKEEEKHTKVKVCIVQQGDTLEKLSDRYNVNIHALLKENRMEANQDIYEGQVLYIPRNFVEK</sequence>
<dbReference type="AlphaFoldDB" id="A0A0J1L6G6"/>
<dbReference type="SUPFAM" id="SSF54106">
    <property type="entry name" value="LysM domain"/>
    <property type="match status" value="1"/>
</dbReference>
<feature type="coiled-coil region" evidence="1">
    <location>
        <begin position="150"/>
        <end position="187"/>
    </location>
</feature>
<accession>A0A0J1L6G6</accession>
<evidence type="ECO:0000256" key="1">
    <source>
        <dbReference type="SAM" id="Coils"/>
    </source>
</evidence>
<dbReference type="GeneID" id="56350691"/>
<dbReference type="InterPro" id="IPR036779">
    <property type="entry name" value="LysM_dom_sf"/>
</dbReference>
<evidence type="ECO:0000256" key="2">
    <source>
        <dbReference type="SAM" id="MobiDB-lite"/>
    </source>
</evidence>
<name>A0A0J1L6G6_NIACI</name>
<keyword evidence="4" id="KW-1185">Reference proteome</keyword>
<feature type="region of interest" description="Disordered" evidence="2">
    <location>
        <begin position="289"/>
        <end position="329"/>
    </location>
</feature>
<dbReference type="Pfam" id="PF01476">
    <property type="entry name" value="LysM"/>
    <property type="match status" value="1"/>
</dbReference>
<dbReference type="InterPro" id="IPR014256">
    <property type="entry name" value="Spore_VI_D"/>
</dbReference>
<dbReference type="RefSeq" id="WP_047943577.1">
    <property type="nucleotide sequence ID" value="NZ_CP053989.1"/>
</dbReference>
<gene>
    <name evidence="3" type="ORF">ABW02_17560</name>
</gene>
<dbReference type="CDD" id="cd00118">
    <property type="entry name" value="LysM"/>
    <property type="match status" value="1"/>
</dbReference>
<dbReference type="NCBIfam" id="TIGR02907">
    <property type="entry name" value="spore_VI_D"/>
    <property type="match status" value="1"/>
</dbReference>
<dbReference type="Gene3D" id="3.10.350.10">
    <property type="entry name" value="LysM domain"/>
    <property type="match status" value="1"/>
</dbReference>
<dbReference type="Proteomes" id="UP000036045">
    <property type="component" value="Unassembled WGS sequence"/>
</dbReference>
<dbReference type="SMART" id="SM00257">
    <property type="entry name" value="LysM"/>
    <property type="match status" value="1"/>
</dbReference>